<protein>
    <submittedName>
        <fullName evidence="1">Uncharacterized protein</fullName>
    </submittedName>
</protein>
<dbReference type="RefSeq" id="WP_175550097.1">
    <property type="nucleotide sequence ID" value="NZ_FQWZ01000002.1"/>
</dbReference>
<reference evidence="1 2" key="1">
    <citation type="submission" date="2016-11" db="EMBL/GenBank/DDBJ databases">
        <authorList>
            <person name="Jaros S."/>
            <person name="Januszkiewicz K."/>
            <person name="Wedrychowicz H."/>
        </authorList>
    </citation>
    <scope>NUCLEOTIDE SEQUENCE [LARGE SCALE GENOMIC DNA]</scope>
    <source>
        <strain evidence="1 2">CGMCC 1.7049</strain>
    </source>
</reference>
<name>A0A1M5LR90_9GAMM</name>
<dbReference type="AlphaFoldDB" id="A0A1M5LR90"/>
<evidence type="ECO:0000313" key="1">
    <source>
        <dbReference type="EMBL" id="SHG66873.1"/>
    </source>
</evidence>
<dbReference type="EMBL" id="FQWZ01000002">
    <property type="protein sequence ID" value="SHG66873.1"/>
    <property type="molecule type" value="Genomic_DNA"/>
</dbReference>
<gene>
    <name evidence="1" type="ORF">SAMN04488068_1017</name>
</gene>
<proteinExistence type="predicted"/>
<evidence type="ECO:0000313" key="2">
    <source>
        <dbReference type="Proteomes" id="UP000199758"/>
    </source>
</evidence>
<sequence>MKVSEVLTNEFLVRYDESGERLLIYTLKNGKPDSDVPISLRLEMLKDMGSDEASKWVGQTLLLLVPAMREKVFSLPKES</sequence>
<keyword evidence="2" id="KW-1185">Reference proteome</keyword>
<organism evidence="1 2">
    <name type="scientific">Hydrocarboniphaga daqingensis</name>
    <dbReference type="NCBI Taxonomy" id="490188"/>
    <lineage>
        <taxon>Bacteria</taxon>
        <taxon>Pseudomonadati</taxon>
        <taxon>Pseudomonadota</taxon>
        <taxon>Gammaproteobacteria</taxon>
        <taxon>Nevskiales</taxon>
        <taxon>Nevskiaceae</taxon>
        <taxon>Hydrocarboniphaga</taxon>
    </lineage>
</organism>
<accession>A0A1M5LR90</accession>
<dbReference type="Proteomes" id="UP000199758">
    <property type="component" value="Unassembled WGS sequence"/>
</dbReference>